<keyword evidence="6 8" id="KW-1133">Transmembrane helix</keyword>
<feature type="transmembrane region" description="Helical" evidence="8">
    <location>
        <begin position="287"/>
        <end position="305"/>
    </location>
</feature>
<evidence type="ECO:0000256" key="3">
    <source>
        <dbReference type="ARBA" id="ARBA00022676"/>
    </source>
</evidence>
<feature type="domain" description="Glycosyltransferase RgtA/B/C/D-like" evidence="9">
    <location>
        <begin position="59"/>
        <end position="219"/>
    </location>
</feature>
<sequence>MTQHLHKRPSSADWALALAVALGAALLWGAGLALTRDAPALDSAEQLLWGYSMEAGYWKHPPVPSWIMHALLGAFGPSVSLTYFAAQACAGVALLLAWRLGCEFMPPLQSLAAMALSALVTWHNLSADTFNHNTVLLPFQVAAALAFWLAVRSGSWLRWFVFGLAAAAAMLVKYIALLPLSALLLYLVVEPSARTRRNVAGLAVAGAGGLLLLAPHMLWLAGTGAAPLHYATEVAAAAPKASEWWRSLGLFVLEQCLDLAPLALLLFWLHRRAPAGTAPEVTGSRRFLWCAGAAPLVMIVMYSVFTGTELQARWGSTLCLFAGWLAIDVWRRLAALPPQRVLRAALCAQAALLVYGALLAPGALRLLDFNSRVNFPSRQLTAMANATWHQFNKAPLRILVTDSWLGGNVVANSARPMAVVIDGYFQRAAWVTAEDVRRCGALVIRDPGAGPEVVQALRGFLDEARMRGHWRLPWSPNRGLHQVNPEGTVLDWGILPPSGEGNCTL</sequence>
<keyword evidence="3" id="KW-0328">Glycosyltransferase</keyword>
<feature type="transmembrane region" description="Helical" evidence="8">
    <location>
        <begin position="342"/>
        <end position="364"/>
    </location>
</feature>
<dbReference type="GO" id="GO:0005886">
    <property type="term" value="C:plasma membrane"/>
    <property type="evidence" value="ECO:0007669"/>
    <property type="project" value="UniProtKB-SubCell"/>
</dbReference>
<feature type="transmembrane region" description="Helical" evidence="8">
    <location>
        <begin position="14"/>
        <end position="34"/>
    </location>
</feature>
<keyword evidence="4 10" id="KW-0808">Transferase</keyword>
<dbReference type="PANTHER" id="PTHR33908">
    <property type="entry name" value="MANNOSYLTRANSFERASE YKCB-RELATED"/>
    <property type="match status" value="1"/>
</dbReference>
<dbReference type="PANTHER" id="PTHR33908:SF11">
    <property type="entry name" value="MEMBRANE PROTEIN"/>
    <property type="match status" value="1"/>
</dbReference>
<organism evidence="10 11">
    <name type="scientific">Ramlibacter agri</name>
    <dbReference type="NCBI Taxonomy" id="2728837"/>
    <lineage>
        <taxon>Bacteria</taxon>
        <taxon>Pseudomonadati</taxon>
        <taxon>Pseudomonadota</taxon>
        <taxon>Betaproteobacteria</taxon>
        <taxon>Burkholderiales</taxon>
        <taxon>Comamonadaceae</taxon>
        <taxon>Ramlibacter</taxon>
    </lineage>
</organism>
<dbReference type="RefSeq" id="WP_169417428.1">
    <property type="nucleotide sequence ID" value="NZ_JABBFX010000001.1"/>
</dbReference>
<dbReference type="Proteomes" id="UP000541185">
    <property type="component" value="Unassembled WGS sequence"/>
</dbReference>
<comment type="caution">
    <text evidence="10">The sequence shown here is derived from an EMBL/GenBank/DDBJ whole genome shotgun (WGS) entry which is preliminary data.</text>
</comment>
<comment type="subcellular location">
    <subcellularLocation>
        <location evidence="1">Cell membrane</location>
        <topology evidence="1">Multi-pass membrane protein</topology>
    </subcellularLocation>
</comment>
<accession>A0A848GX83</accession>
<feature type="transmembrane region" description="Helical" evidence="8">
    <location>
        <begin position="157"/>
        <end position="187"/>
    </location>
</feature>
<protein>
    <submittedName>
        <fullName evidence="10">Glycosyltransferase family 39 protein</fullName>
    </submittedName>
</protein>
<dbReference type="GO" id="GO:0016763">
    <property type="term" value="F:pentosyltransferase activity"/>
    <property type="evidence" value="ECO:0007669"/>
    <property type="project" value="TreeGrafter"/>
</dbReference>
<dbReference type="AlphaFoldDB" id="A0A848GX83"/>
<feature type="transmembrane region" description="Helical" evidence="8">
    <location>
        <begin position="248"/>
        <end position="267"/>
    </location>
</feature>
<evidence type="ECO:0000259" key="9">
    <source>
        <dbReference type="Pfam" id="PF13231"/>
    </source>
</evidence>
<dbReference type="Pfam" id="PF13231">
    <property type="entry name" value="PMT_2"/>
    <property type="match status" value="1"/>
</dbReference>
<feature type="transmembrane region" description="Helical" evidence="8">
    <location>
        <begin position="199"/>
        <end position="221"/>
    </location>
</feature>
<dbReference type="InterPro" id="IPR038731">
    <property type="entry name" value="RgtA/B/C-like"/>
</dbReference>
<proteinExistence type="predicted"/>
<dbReference type="EMBL" id="JABBFX010000001">
    <property type="protein sequence ID" value="NML43205.1"/>
    <property type="molecule type" value="Genomic_DNA"/>
</dbReference>
<evidence type="ECO:0000256" key="2">
    <source>
        <dbReference type="ARBA" id="ARBA00022475"/>
    </source>
</evidence>
<keyword evidence="11" id="KW-1185">Reference proteome</keyword>
<evidence type="ECO:0000313" key="11">
    <source>
        <dbReference type="Proteomes" id="UP000541185"/>
    </source>
</evidence>
<name>A0A848GX83_9BURK</name>
<keyword evidence="7 8" id="KW-0472">Membrane</keyword>
<evidence type="ECO:0000313" key="10">
    <source>
        <dbReference type="EMBL" id="NML43205.1"/>
    </source>
</evidence>
<feature type="transmembrane region" description="Helical" evidence="8">
    <location>
        <begin position="134"/>
        <end position="151"/>
    </location>
</feature>
<dbReference type="GO" id="GO:0009103">
    <property type="term" value="P:lipopolysaccharide biosynthetic process"/>
    <property type="evidence" value="ECO:0007669"/>
    <property type="project" value="UniProtKB-ARBA"/>
</dbReference>
<gene>
    <name evidence="10" type="ORF">HHL11_05545</name>
</gene>
<evidence type="ECO:0000256" key="6">
    <source>
        <dbReference type="ARBA" id="ARBA00022989"/>
    </source>
</evidence>
<feature type="transmembrane region" description="Helical" evidence="8">
    <location>
        <begin position="311"/>
        <end position="330"/>
    </location>
</feature>
<dbReference type="InterPro" id="IPR050297">
    <property type="entry name" value="LipidA_mod_glycosyltrf_83"/>
</dbReference>
<keyword evidence="2" id="KW-1003">Cell membrane</keyword>
<evidence type="ECO:0000256" key="1">
    <source>
        <dbReference type="ARBA" id="ARBA00004651"/>
    </source>
</evidence>
<feature type="transmembrane region" description="Helical" evidence="8">
    <location>
        <begin position="70"/>
        <end position="98"/>
    </location>
</feature>
<evidence type="ECO:0000256" key="5">
    <source>
        <dbReference type="ARBA" id="ARBA00022692"/>
    </source>
</evidence>
<evidence type="ECO:0000256" key="8">
    <source>
        <dbReference type="SAM" id="Phobius"/>
    </source>
</evidence>
<reference evidence="10 11" key="1">
    <citation type="submission" date="2020-04" db="EMBL/GenBank/DDBJ databases">
        <title>Ramlibacter sp. G-1-2-2 isolated from soil.</title>
        <authorList>
            <person name="Dahal R.H."/>
        </authorList>
    </citation>
    <scope>NUCLEOTIDE SEQUENCE [LARGE SCALE GENOMIC DNA]</scope>
    <source>
        <strain evidence="10 11">G-1-2-2</strain>
    </source>
</reference>
<evidence type="ECO:0000256" key="7">
    <source>
        <dbReference type="ARBA" id="ARBA00023136"/>
    </source>
</evidence>
<keyword evidence="5 8" id="KW-0812">Transmembrane</keyword>
<evidence type="ECO:0000256" key="4">
    <source>
        <dbReference type="ARBA" id="ARBA00022679"/>
    </source>
</evidence>